<name>A0ABM3LJ80_BICAN</name>
<dbReference type="PANTHER" id="PTHR13318">
    <property type="entry name" value="PARTNER OF PAIRED, ISOFORM B-RELATED"/>
    <property type="match status" value="1"/>
</dbReference>
<reference evidence="2" key="1">
    <citation type="submission" date="2025-08" db="UniProtKB">
        <authorList>
            <consortium name="RefSeq"/>
        </authorList>
    </citation>
    <scope>IDENTIFICATION</scope>
</reference>
<dbReference type="PANTHER" id="PTHR13318:SF247">
    <property type="entry name" value="GH16156P"/>
    <property type="match status" value="1"/>
</dbReference>
<dbReference type="GeneID" id="112052653"/>
<protein>
    <submittedName>
        <fullName evidence="2">Uncharacterized protein LOC112052653 isoform X1</fullName>
    </submittedName>
</protein>
<evidence type="ECO:0000313" key="2">
    <source>
        <dbReference type="RefSeq" id="XP_052739103.1"/>
    </source>
</evidence>
<accession>A0ABM3LJ80</accession>
<gene>
    <name evidence="2" type="primary">LOC112052653</name>
</gene>
<evidence type="ECO:0000313" key="1">
    <source>
        <dbReference type="Proteomes" id="UP001652582"/>
    </source>
</evidence>
<dbReference type="SUPFAM" id="SSF52047">
    <property type="entry name" value="RNI-like"/>
    <property type="match status" value="1"/>
</dbReference>
<dbReference type="InterPro" id="IPR032675">
    <property type="entry name" value="LRR_dom_sf"/>
</dbReference>
<dbReference type="Gene3D" id="3.80.10.10">
    <property type="entry name" value="Ribonuclease Inhibitor"/>
    <property type="match status" value="2"/>
</dbReference>
<dbReference type="RefSeq" id="XP_052739103.1">
    <property type="nucleotide sequence ID" value="XM_052883143.1"/>
</dbReference>
<dbReference type="Proteomes" id="UP001652582">
    <property type="component" value="Chromosome 8"/>
</dbReference>
<sequence>MSPRKQPVSLYQLCIKNCLNLINESCYAIEKMYPDIDFKELKKQKIYELKGFLMATLPARIFDALCIERISSRYRGDPRTQLNVLIHPKMTIFRKVYVDNGISQNFWLKTVPWFSRLVILDLRYVCTDEILKIIASKCLLLEELNIISRVDVCKSVINASVLIRNVSDFGLSHLSNLKKLRVLSMDPPRNEKSARVGRCVTQTGIIMLLRELPYLEELNIESCDIGSTLIGASVGIGPLNLRKANCHFASAEGIRKLIKICPQLKELSVTHLSANDKESILEEITVSELRLTVLNMSFFSYTESLQRLLQVQGRYLTHFSLWDIDQSVNIDAVVHIGLSCPNLTSLCLMTQSNNLFIPRFFKRPDNMFSKLQNLTLGNENFKLDDMVLFFLESTKNMTKLVLKYQTKLAIDELLLYVLKKGYLSNISSLWLDITLEVSMDVVMQIIQSCDKLTDLTVDVTAKNVIRILQCINDENLDLRFGGRQIGLFTDVIKRSG</sequence>
<proteinExistence type="predicted"/>
<organism evidence="1 2">
    <name type="scientific">Bicyclus anynana</name>
    <name type="common">Squinting bush brown butterfly</name>
    <dbReference type="NCBI Taxonomy" id="110368"/>
    <lineage>
        <taxon>Eukaryota</taxon>
        <taxon>Metazoa</taxon>
        <taxon>Ecdysozoa</taxon>
        <taxon>Arthropoda</taxon>
        <taxon>Hexapoda</taxon>
        <taxon>Insecta</taxon>
        <taxon>Pterygota</taxon>
        <taxon>Neoptera</taxon>
        <taxon>Endopterygota</taxon>
        <taxon>Lepidoptera</taxon>
        <taxon>Glossata</taxon>
        <taxon>Ditrysia</taxon>
        <taxon>Papilionoidea</taxon>
        <taxon>Nymphalidae</taxon>
        <taxon>Satyrinae</taxon>
        <taxon>Satyrini</taxon>
        <taxon>Mycalesina</taxon>
        <taxon>Bicyclus</taxon>
    </lineage>
</organism>
<keyword evidence="1" id="KW-1185">Reference proteome</keyword>